<dbReference type="AlphaFoldDB" id="A0A183K6D8"/>
<feature type="transmembrane region" description="Helical" evidence="12">
    <location>
        <begin position="20"/>
        <end position="39"/>
    </location>
</feature>
<dbReference type="PANTHER" id="PTHR12646">
    <property type="entry name" value="NOT56 - RELATED"/>
    <property type="match status" value="1"/>
</dbReference>
<keyword evidence="8 12" id="KW-1133">Transmembrane helix</keyword>
<dbReference type="Proteomes" id="UP000279833">
    <property type="component" value="Unassembled WGS sequence"/>
</dbReference>
<evidence type="ECO:0000256" key="1">
    <source>
        <dbReference type="ARBA" id="ARBA00004477"/>
    </source>
</evidence>
<proteinExistence type="predicted"/>
<reference evidence="15" key="1">
    <citation type="submission" date="2016-06" db="UniProtKB">
        <authorList>
            <consortium name="WormBaseParasite"/>
        </authorList>
    </citation>
    <scope>IDENTIFICATION</scope>
</reference>
<keyword evidence="9 12" id="KW-0472">Membrane</keyword>
<evidence type="ECO:0000256" key="3">
    <source>
        <dbReference type="ARBA" id="ARBA00011964"/>
    </source>
</evidence>
<feature type="region of interest" description="Disordered" evidence="11">
    <location>
        <begin position="415"/>
        <end position="441"/>
    </location>
</feature>
<evidence type="ECO:0000256" key="2">
    <source>
        <dbReference type="ARBA" id="ARBA00004922"/>
    </source>
</evidence>
<keyword evidence="5" id="KW-0808">Transferase</keyword>
<comment type="subcellular location">
    <subcellularLocation>
        <location evidence="1">Endoplasmic reticulum membrane</location>
        <topology evidence="1">Multi-pass membrane protein</topology>
    </subcellularLocation>
</comment>
<organism evidence="15">
    <name type="scientific">Schistosoma curassoni</name>
    <dbReference type="NCBI Taxonomy" id="6186"/>
    <lineage>
        <taxon>Eukaryota</taxon>
        <taxon>Metazoa</taxon>
        <taxon>Spiralia</taxon>
        <taxon>Lophotrochozoa</taxon>
        <taxon>Platyhelminthes</taxon>
        <taxon>Trematoda</taxon>
        <taxon>Digenea</taxon>
        <taxon>Strigeidida</taxon>
        <taxon>Schistosomatoidea</taxon>
        <taxon>Schistosomatidae</taxon>
        <taxon>Schistosoma</taxon>
    </lineage>
</organism>
<comment type="pathway">
    <text evidence="2">Protein modification; protein glycosylation.</text>
</comment>
<reference evidence="13 14" key="2">
    <citation type="submission" date="2018-11" db="EMBL/GenBank/DDBJ databases">
        <authorList>
            <consortium name="Pathogen Informatics"/>
        </authorList>
    </citation>
    <scope>NUCLEOTIDE SEQUENCE [LARGE SCALE GENOMIC DNA]</scope>
    <source>
        <strain evidence="13">Dakar</strain>
        <strain evidence="14">Dakar, Senegal</strain>
    </source>
</reference>
<keyword evidence="14" id="KW-1185">Reference proteome</keyword>
<feature type="transmembrane region" description="Helical" evidence="12">
    <location>
        <begin position="104"/>
        <end position="121"/>
    </location>
</feature>
<comment type="catalytic activity">
    <reaction evidence="10">
        <text>an alpha-D-Man-(1-&gt;2)-alpha-D-Man-(1-&gt;2)-alpha-D-Man-(1-&gt;3)-[alpha-D-Man-(1-&gt;6)]-beta-D-Man-(1-&gt;4)-beta-D-GlcNAc-(1-&gt;4)-alpha-D-GlcNAc-diphospho-di-trans,poly-cis-dolichol + a di-trans,poly-cis-dolichyl beta-D-mannosyl phosphate = an alpha-D-Man-(1-&gt;2)-alpha-D-Man-(1-&gt;2)-alpha-D-Man-(1-&gt;3)-[alpha-D-Man-(1-&gt;3)-alpha-D-Man-(1-&gt;6)]-beta-D-Man-(1-&gt;4)-beta-D-GlcNAc-(1-&gt;4)-alpha-D-GlcNAc-diphospho-di-trans,poly-cis-dolichol + a di-trans,poly-cis-dolichyl phosphate + H(+)</text>
        <dbReference type="Rhea" id="RHEA:29527"/>
        <dbReference type="Rhea" id="RHEA-COMP:19498"/>
        <dbReference type="Rhea" id="RHEA-COMP:19501"/>
        <dbReference type="Rhea" id="RHEA-COMP:19516"/>
        <dbReference type="Rhea" id="RHEA-COMP:19517"/>
        <dbReference type="ChEBI" id="CHEBI:15378"/>
        <dbReference type="ChEBI" id="CHEBI:57683"/>
        <dbReference type="ChEBI" id="CHEBI:58211"/>
        <dbReference type="ChEBI" id="CHEBI:132515"/>
        <dbReference type="ChEBI" id="CHEBI:132516"/>
        <dbReference type="EC" id="2.4.1.258"/>
    </reaction>
    <physiologicalReaction direction="left-to-right" evidence="10">
        <dbReference type="Rhea" id="RHEA:29528"/>
    </physiologicalReaction>
</comment>
<evidence type="ECO:0000313" key="13">
    <source>
        <dbReference type="EMBL" id="VDP40464.1"/>
    </source>
</evidence>
<keyword evidence="7" id="KW-0256">Endoplasmic reticulum</keyword>
<dbReference type="STRING" id="6186.A0A183K6D8"/>
<keyword evidence="4" id="KW-0328">Glycosyltransferase</keyword>
<accession>A0A183K6D8</accession>
<sequence length="441" mass="50886">MPLRSAVGFLHGLLYKPYGFWVLSPVFIILEISCGFIIIDKVPYTEIDWVAYMQQVSGFINGTLDYDKLEGQTGPCVYPAGHLYVYTFLHWLSGGGSLIRNAQFVFLGLYITTLVLIFNIYRLSSQIPPYALFFMCIMSYRVHSIYLLRLFNDPVAMLFLYASVNALLYNRFTVGSILFSLGVSVKMNILLFLPGFLIVLVWHKGILETIGHLCECFIVQLVVGTPFLFHNAWAYVSSAFNFGRQFMYIWTVNWRFLPESVFLDRRFHMILLILHLCMLFVFFWKFIRSRGGMKNYFCIFDPERDSKLDPAAVLYPMFVCNFVGIVISRSLHYQFYVWYFHTIPYLLWCVRRFSTPVKLLILGLIEISWNTYPSTILSSGLLNLCHLALLVGLIMELVPIRLASLHVKKEVVNNSVSTPSKSQPRKKASKKSWTGGKHKQA</sequence>
<evidence type="ECO:0000256" key="10">
    <source>
        <dbReference type="ARBA" id="ARBA00049506"/>
    </source>
</evidence>
<evidence type="ECO:0000256" key="5">
    <source>
        <dbReference type="ARBA" id="ARBA00022679"/>
    </source>
</evidence>
<dbReference type="EMBL" id="UZAK01033854">
    <property type="protein sequence ID" value="VDP40464.1"/>
    <property type="molecule type" value="Genomic_DNA"/>
</dbReference>
<dbReference type="EC" id="2.4.1.258" evidence="3"/>
<feature type="transmembrane region" description="Helical" evidence="12">
    <location>
        <begin position="308"/>
        <end position="327"/>
    </location>
</feature>
<keyword evidence="6 12" id="KW-0812">Transmembrane</keyword>
<evidence type="ECO:0000313" key="15">
    <source>
        <dbReference type="WBParaSite" id="SCUD_0001056301-mRNA-1"/>
    </source>
</evidence>
<feature type="transmembrane region" description="Helical" evidence="12">
    <location>
        <begin position="155"/>
        <end position="172"/>
    </location>
</feature>
<evidence type="ECO:0000313" key="14">
    <source>
        <dbReference type="Proteomes" id="UP000279833"/>
    </source>
</evidence>
<protein>
    <recommendedName>
        <fullName evidence="3">dolichyl-P-Man:Man5GlcNAc2-PP-dolichol alpha-1,3-mannosyltransferase</fullName>
        <ecNumber evidence="3">2.4.1.258</ecNumber>
    </recommendedName>
</protein>
<feature type="transmembrane region" description="Helical" evidence="12">
    <location>
        <begin position="267"/>
        <end position="287"/>
    </location>
</feature>
<dbReference type="GO" id="GO:0005789">
    <property type="term" value="C:endoplasmic reticulum membrane"/>
    <property type="evidence" value="ECO:0007669"/>
    <property type="project" value="UniProtKB-SubCell"/>
</dbReference>
<name>A0A183K6D8_9TREM</name>
<feature type="transmembrane region" description="Helical" evidence="12">
    <location>
        <begin position="214"/>
        <end position="236"/>
    </location>
</feature>
<gene>
    <name evidence="13" type="ORF">SCUD_LOCUS10564</name>
</gene>
<dbReference type="PANTHER" id="PTHR12646:SF0">
    <property type="entry name" value="DOL-P-MAN:MAN(5)GLCNAC(2)-PP-DOL ALPHA-1,3-MANNOSYLTRANSFERASE"/>
    <property type="match status" value="1"/>
</dbReference>
<dbReference type="GO" id="GO:0052925">
    <property type="term" value="F:dol-P-Man:Man(5)GlcNAc(2)-PP-Dol alpha-1,3-mannosyltransferase activity"/>
    <property type="evidence" value="ECO:0007669"/>
    <property type="project" value="UniProtKB-EC"/>
</dbReference>
<feature type="compositionally biased region" description="Basic residues" evidence="11">
    <location>
        <begin position="423"/>
        <end position="441"/>
    </location>
</feature>
<evidence type="ECO:0000256" key="7">
    <source>
        <dbReference type="ARBA" id="ARBA00022824"/>
    </source>
</evidence>
<dbReference type="WBParaSite" id="SCUD_0001056301-mRNA-1">
    <property type="protein sequence ID" value="SCUD_0001056301-mRNA-1"/>
    <property type="gene ID" value="SCUD_0001056301"/>
</dbReference>
<feature type="transmembrane region" description="Helical" evidence="12">
    <location>
        <begin position="178"/>
        <end position="202"/>
    </location>
</feature>
<evidence type="ECO:0000256" key="9">
    <source>
        <dbReference type="ARBA" id="ARBA00023136"/>
    </source>
</evidence>
<evidence type="ECO:0000256" key="6">
    <source>
        <dbReference type="ARBA" id="ARBA00022692"/>
    </source>
</evidence>
<dbReference type="OrthoDB" id="20028at2759"/>
<evidence type="ECO:0000256" key="12">
    <source>
        <dbReference type="SAM" id="Phobius"/>
    </source>
</evidence>
<evidence type="ECO:0000256" key="11">
    <source>
        <dbReference type="SAM" id="MobiDB-lite"/>
    </source>
</evidence>
<dbReference type="Pfam" id="PF05208">
    <property type="entry name" value="ALG3"/>
    <property type="match status" value="1"/>
</dbReference>
<dbReference type="InterPro" id="IPR007873">
    <property type="entry name" value="Glycosyltransferase_ALG3"/>
</dbReference>
<evidence type="ECO:0000256" key="8">
    <source>
        <dbReference type="ARBA" id="ARBA00022989"/>
    </source>
</evidence>
<evidence type="ECO:0000256" key="4">
    <source>
        <dbReference type="ARBA" id="ARBA00022676"/>
    </source>
</evidence>